<dbReference type="SMART" id="SM00020">
    <property type="entry name" value="Tryp_SPc"/>
    <property type="match status" value="1"/>
</dbReference>
<dbReference type="FunFam" id="2.40.10.10:FF:000014">
    <property type="entry name" value="Complement factor D"/>
    <property type="match status" value="1"/>
</dbReference>
<gene>
    <name evidence="11" type="primary">LOC102839634</name>
</gene>
<evidence type="ECO:0000256" key="6">
    <source>
        <dbReference type="ARBA" id="ARBA00023157"/>
    </source>
</evidence>
<evidence type="ECO:0000256" key="1">
    <source>
        <dbReference type="ARBA" id="ARBA00022670"/>
    </source>
</evidence>
<dbReference type="FunFam" id="2.40.10.10:FF:000068">
    <property type="entry name" value="transmembrane protease serine 2"/>
    <property type="match status" value="1"/>
</dbReference>
<name>A0A9B0T537_CHRAS</name>
<dbReference type="InterPro" id="IPR001314">
    <property type="entry name" value="Peptidase_S1A"/>
</dbReference>
<dbReference type="GO" id="GO:0006508">
    <property type="term" value="P:proteolysis"/>
    <property type="evidence" value="ECO:0007669"/>
    <property type="project" value="UniProtKB-KW"/>
</dbReference>
<reference evidence="11" key="1">
    <citation type="submission" date="2025-08" db="UniProtKB">
        <authorList>
            <consortium name="RefSeq"/>
        </authorList>
    </citation>
    <scope>IDENTIFICATION</scope>
    <source>
        <tissue evidence="11">Spleen</tissue>
    </source>
</reference>
<dbReference type="InterPro" id="IPR033116">
    <property type="entry name" value="TRYPSIN_SER"/>
</dbReference>
<dbReference type="InterPro" id="IPR009003">
    <property type="entry name" value="Peptidase_S1_PA"/>
</dbReference>
<evidence type="ECO:0000256" key="3">
    <source>
        <dbReference type="ARBA" id="ARBA00022801"/>
    </source>
</evidence>
<protein>
    <submittedName>
        <fullName evidence="11">Granzyme B-like</fullName>
    </submittedName>
</protein>
<evidence type="ECO:0000256" key="8">
    <source>
        <dbReference type="SAM" id="SignalP"/>
    </source>
</evidence>
<keyword evidence="5" id="KW-0865">Zymogen</keyword>
<evidence type="ECO:0000256" key="5">
    <source>
        <dbReference type="ARBA" id="ARBA00023145"/>
    </source>
</evidence>
<dbReference type="InterPro" id="IPR001254">
    <property type="entry name" value="Trypsin_dom"/>
</dbReference>
<dbReference type="GO" id="GO:0004252">
    <property type="term" value="F:serine-type endopeptidase activity"/>
    <property type="evidence" value="ECO:0007669"/>
    <property type="project" value="InterPro"/>
</dbReference>
<dbReference type="InterPro" id="IPR018114">
    <property type="entry name" value="TRYPSIN_HIS"/>
</dbReference>
<dbReference type="PROSITE" id="PS00134">
    <property type="entry name" value="TRYPSIN_HIS"/>
    <property type="match status" value="1"/>
</dbReference>
<evidence type="ECO:0000256" key="2">
    <source>
        <dbReference type="ARBA" id="ARBA00022729"/>
    </source>
</evidence>
<dbReference type="PROSITE" id="PS50240">
    <property type="entry name" value="TRYPSIN_DOM"/>
    <property type="match status" value="1"/>
</dbReference>
<evidence type="ECO:0000256" key="4">
    <source>
        <dbReference type="ARBA" id="ARBA00022825"/>
    </source>
</evidence>
<keyword evidence="3 7" id="KW-0378">Hydrolase</keyword>
<evidence type="ECO:0000313" key="11">
    <source>
        <dbReference type="RefSeq" id="XP_006835575.1"/>
    </source>
</evidence>
<evidence type="ECO:0000256" key="7">
    <source>
        <dbReference type="RuleBase" id="RU363034"/>
    </source>
</evidence>
<dbReference type="PANTHER" id="PTHR24271">
    <property type="entry name" value="KALLIKREIN-RELATED"/>
    <property type="match status" value="1"/>
</dbReference>
<keyword evidence="2 8" id="KW-0732">Signal</keyword>
<dbReference type="Pfam" id="PF00089">
    <property type="entry name" value="Trypsin"/>
    <property type="match status" value="1"/>
</dbReference>
<dbReference type="GO" id="GO:0005737">
    <property type="term" value="C:cytoplasm"/>
    <property type="evidence" value="ECO:0007669"/>
    <property type="project" value="TreeGrafter"/>
</dbReference>
<dbReference type="Gene3D" id="2.40.10.10">
    <property type="entry name" value="Trypsin-like serine proteases"/>
    <property type="match status" value="2"/>
</dbReference>
<dbReference type="PROSITE" id="PS00135">
    <property type="entry name" value="TRYPSIN_SER"/>
    <property type="match status" value="1"/>
</dbReference>
<proteinExistence type="predicted"/>
<keyword evidence="6" id="KW-1015">Disulfide bond</keyword>
<dbReference type="PANTHER" id="PTHR24271:SF81">
    <property type="entry name" value="GRANZYME B"/>
    <property type="match status" value="1"/>
</dbReference>
<feature type="signal peptide" evidence="8">
    <location>
        <begin position="1"/>
        <end position="18"/>
    </location>
</feature>
<evidence type="ECO:0000313" key="10">
    <source>
        <dbReference type="Proteomes" id="UP000504623"/>
    </source>
</evidence>
<feature type="chain" id="PRO_5039132929" evidence="8">
    <location>
        <begin position="19"/>
        <end position="252"/>
    </location>
</feature>
<dbReference type="PRINTS" id="PR00722">
    <property type="entry name" value="CHYMOTRYPSIN"/>
</dbReference>
<dbReference type="CDD" id="cd00190">
    <property type="entry name" value="Tryp_SPc"/>
    <property type="match status" value="1"/>
</dbReference>
<dbReference type="OrthoDB" id="5565075at2759"/>
<dbReference type="Proteomes" id="UP000504623">
    <property type="component" value="Unplaced"/>
</dbReference>
<accession>A0A9B0T537</accession>
<dbReference type="GeneID" id="102839634"/>
<dbReference type="InterPro" id="IPR043504">
    <property type="entry name" value="Peptidase_S1_PA_chymotrypsin"/>
</dbReference>
<dbReference type="RefSeq" id="XP_006835575.1">
    <property type="nucleotide sequence ID" value="XM_006835512.1"/>
</dbReference>
<dbReference type="AlphaFoldDB" id="A0A9B0T537"/>
<sequence>MQLLLLLLACMLVPRAKTGEIIGGHEAQPHSRPYMAYVQFLKGIKRKCGGFLIREDFVLTAAHCFGRFMNVTLGAHDISQNEETQQFIPVRRAITHPDYNTKTHVNDIMLLQLKKKANLTKAVGILQLPKTKTQVKPGKTCRVAGWGKRSLNDRPSPTLYEVNLTVQKDQMCESRYPKYYKSAYEICVGDPKKKSSSFQGDSGGPLVCDNMAQGIVSYGLNDATPPRVFTKISSFLIWIKKTIKSLQMKKSN</sequence>
<evidence type="ECO:0000259" key="9">
    <source>
        <dbReference type="PROSITE" id="PS50240"/>
    </source>
</evidence>
<dbReference type="SUPFAM" id="SSF50494">
    <property type="entry name" value="Trypsin-like serine proteases"/>
    <property type="match status" value="1"/>
</dbReference>
<keyword evidence="4 7" id="KW-0720">Serine protease</keyword>
<feature type="domain" description="Peptidase S1" evidence="9">
    <location>
        <begin position="21"/>
        <end position="244"/>
    </location>
</feature>
<organism evidence="10 11">
    <name type="scientific">Chrysochloris asiatica</name>
    <name type="common">Cape golden mole</name>
    <dbReference type="NCBI Taxonomy" id="185453"/>
    <lineage>
        <taxon>Eukaryota</taxon>
        <taxon>Metazoa</taxon>
        <taxon>Chordata</taxon>
        <taxon>Craniata</taxon>
        <taxon>Vertebrata</taxon>
        <taxon>Euteleostomi</taxon>
        <taxon>Mammalia</taxon>
        <taxon>Eutheria</taxon>
        <taxon>Afrotheria</taxon>
        <taxon>Chrysochloridae</taxon>
        <taxon>Chrysochlorinae</taxon>
        <taxon>Chrysochloris</taxon>
    </lineage>
</organism>
<keyword evidence="10" id="KW-1185">Reference proteome</keyword>
<keyword evidence="1 7" id="KW-0645">Protease</keyword>